<gene>
    <name evidence="3" type="ORF">CBR_g22181</name>
</gene>
<organism evidence="3 4">
    <name type="scientific">Chara braunii</name>
    <name type="common">Braun's stonewort</name>
    <dbReference type="NCBI Taxonomy" id="69332"/>
    <lineage>
        <taxon>Eukaryota</taxon>
        <taxon>Viridiplantae</taxon>
        <taxon>Streptophyta</taxon>
        <taxon>Charophyceae</taxon>
        <taxon>Charales</taxon>
        <taxon>Characeae</taxon>
        <taxon>Chara</taxon>
    </lineage>
</organism>
<feature type="region of interest" description="Disordered" evidence="1">
    <location>
        <begin position="1602"/>
        <end position="1772"/>
    </location>
</feature>
<feature type="region of interest" description="Disordered" evidence="1">
    <location>
        <begin position="123"/>
        <end position="142"/>
    </location>
</feature>
<dbReference type="InterPro" id="IPR012337">
    <property type="entry name" value="RNaseH-like_sf"/>
</dbReference>
<accession>A0A388L2K7</accession>
<dbReference type="Gramene" id="GBG76433">
    <property type="protein sequence ID" value="GBG76433"/>
    <property type="gene ID" value="CBR_g22181"/>
</dbReference>
<evidence type="ECO:0000313" key="4">
    <source>
        <dbReference type="Proteomes" id="UP000265515"/>
    </source>
</evidence>
<protein>
    <recommendedName>
        <fullName evidence="2">Reverse transcriptase domain-containing protein</fullName>
    </recommendedName>
</protein>
<dbReference type="PANTHER" id="PTHR32166">
    <property type="entry name" value="OSJNBA0013A04.12 PROTEIN"/>
    <property type="match status" value="1"/>
</dbReference>
<dbReference type="PROSITE" id="PS50878">
    <property type="entry name" value="RT_POL"/>
    <property type="match status" value="1"/>
</dbReference>
<keyword evidence="4" id="KW-1185">Reference proteome</keyword>
<feature type="region of interest" description="Disordered" evidence="1">
    <location>
        <begin position="1867"/>
        <end position="1917"/>
    </location>
</feature>
<feature type="compositionally biased region" description="Polar residues" evidence="1">
    <location>
        <begin position="1734"/>
        <end position="1743"/>
    </location>
</feature>
<evidence type="ECO:0000313" key="3">
    <source>
        <dbReference type="EMBL" id="GBG76433.1"/>
    </source>
</evidence>
<dbReference type="SUPFAM" id="SSF53098">
    <property type="entry name" value="Ribonuclease H-like"/>
    <property type="match status" value="1"/>
</dbReference>
<reference evidence="3 4" key="1">
    <citation type="journal article" date="2018" name="Cell">
        <title>The Chara Genome: Secondary Complexity and Implications for Plant Terrestrialization.</title>
        <authorList>
            <person name="Nishiyama T."/>
            <person name="Sakayama H."/>
            <person name="Vries J.D."/>
            <person name="Buschmann H."/>
            <person name="Saint-Marcoux D."/>
            <person name="Ullrich K.K."/>
            <person name="Haas F.B."/>
            <person name="Vanderstraeten L."/>
            <person name="Becker D."/>
            <person name="Lang D."/>
            <person name="Vosolsobe S."/>
            <person name="Rombauts S."/>
            <person name="Wilhelmsson P.K.I."/>
            <person name="Janitza P."/>
            <person name="Kern R."/>
            <person name="Heyl A."/>
            <person name="Rumpler F."/>
            <person name="Villalobos L.I.A.C."/>
            <person name="Clay J.M."/>
            <person name="Skokan R."/>
            <person name="Toyoda A."/>
            <person name="Suzuki Y."/>
            <person name="Kagoshima H."/>
            <person name="Schijlen E."/>
            <person name="Tajeshwar N."/>
            <person name="Catarino B."/>
            <person name="Hetherington A.J."/>
            <person name="Saltykova A."/>
            <person name="Bonnot C."/>
            <person name="Breuninger H."/>
            <person name="Symeonidi A."/>
            <person name="Radhakrishnan G.V."/>
            <person name="Van Nieuwerburgh F."/>
            <person name="Deforce D."/>
            <person name="Chang C."/>
            <person name="Karol K.G."/>
            <person name="Hedrich R."/>
            <person name="Ulvskov P."/>
            <person name="Glockner G."/>
            <person name="Delwiche C.F."/>
            <person name="Petrasek J."/>
            <person name="Van de Peer Y."/>
            <person name="Friml J."/>
            <person name="Beilby M."/>
            <person name="Dolan L."/>
            <person name="Kohara Y."/>
            <person name="Sugano S."/>
            <person name="Fujiyama A."/>
            <person name="Delaux P.-M."/>
            <person name="Quint M."/>
            <person name="TheiBen G."/>
            <person name="Hagemann M."/>
            <person name="Harholt J."/>
            <person name="Dunand C."/>
            <person name="Zachgo S."/>
            <person name="Langdale J."/>
            <person name="Maumus F."/>
            <person name="Straeten D.V.D."/>
            <person name="Gould S.B."/>
            <person name="Rensing S.A."/>
        </authorList>
    </citation>
    <scope>NUCLEOTIDE SEQUENCE [LARGE SCALE GENOMIC DNA]</scope>
    <source>
        <strain evidence="3 4">S276</strain>
    </source>
</reference>
<feature type="region of interest" description="Disordered" evidence="1">
    <location>
        <begin position="1206"/>
        <end position="1234"/>
    </location>
</feature>
<proteinExistence type="predicted"/>
<comment type="caution">
    <text evidence="3">The sequence shown here is derived from an EMBL/GenBank/DDBJ whole genome shotgun (WGS) entry which is preliminary data.</text>
</comment>
<feature type="domain" description="Reverse transcriptase" evidence="2">
    <location>
        <begin position="691"/>
        <end position="967"/>
    </location>
</feature>
<dbReference type="InterPro" id="IPR007021">
    <property type="entry name" value="DUF659"/>
</dbReference>
<sequence>MSCCLVGDLIYRAICRTRAITPTFSPLPGWQQLRTPSSTSLQNSWLRVNHPTADELMSGRRPYLTCSHHAVDKPLSGWQQLRTASSTSLQSSWSFLQVTWLWLCCIGQSLRAKEAAEKKRAEQEKKRQEEERQRLEEVKQREEAEKRRAQAIMETTAAQAFSKQMTTLEEKIKGHVHSTLTASEEKNARLHANLMRFLERTKVDLPRRPRGGPYPDPKRRLNLDDYEREADDAERSDATPVTKRRTVMSRKGKEPVTAATTKKGAAASCSKQGVINFVLELRESLQTKQAPELKRMCKTKNIKWISKAQAVKDLAAAEARVAYDGFSPALNVVGRAAGTKRRTRLDKKERKKRETSAPTYRRGLVSLVLVNSERRYFSLAELLEETVAAGTKAVEFASSGGEVWGEVWGEKWSIIRRKFGTSTVTGKEVKLPLSRSKQLLERGGRFRLSPIVKTVSARCRGKGYLRLLLEMPRKQVELKYFDVAKLVFLYRCAREFKTKATRRTLKEKIAAVIRKKTGVNIRMKVNVGVKYSHKLRKRKIHNTVVLCYVLARIAQCSAAPPFMHNGKNILQCDVDAKQVELQQAVGRSLEAVMKRDLIQLDRGYFQDSISDSAETRLAGSEEQACKLAAMLSHLVVVPVDRNPGDLVVMCPTTYHYGLQMMFNLNIAYQQVTEKSESEVLTLVKTMFKKLELDKIGAWNPSAKLGQAYVLPKHKDLTRWRPIAPTFTEGSKTTGRRLARALNFLLERAPEARHFNLKATTLLKQNLETAVRKLSMFGEKSMALMASLDIKEMFTSLQHRAIAHVIDWLLQQWEMKSVFNLSLSRRGRVVILNQKSLRQGYVTVKFSQIRQMVSFELDNAYIMCKTMILKQIVGIPMGKHSSPSLACLLCAKHEVDFLNSLGADQRLVHGVRLVDDVTIAVACDMYDHRSVTIAKCIRQSFEKTYGEQLVLVRTGDGSNSWNFLGTRAAALPGPIKFVIRPRHKNEEVTLEEPLTFRCFKDFTSYSDKRAKAGTVIVALHRIKQHASDPATGVPATLSISIELRHTASATGSFRSALKTLTEQLVNSVNGARDVGVGRSTPANEPPPLRDGVGSAAFDEESTRAFIESRKWGGSAGSSAPALAPVFRSDRQSDAARGGTAVAPGASPRSSSEHPWLPPPQSRATQRPMIHHAHGTAHPDPSHAPADARHSASVPRFGEQVDHGVPAEEVPAPVSDSSPTLVPTTTGGGRSAPQPPPVLTGTLDPLQRICDLAVAQSATPVSPGGLLDAGVLGGRATTGRCRGTYRQQAVTSYYSDPLERAWHLQIMRFIVESGMPFNNTKLESFKRMFTMIIPSGVPGAPAPRLPSYHMLRTTLLDKLDGEVQKCVRPVLDTSRETGCTIMTDGWTNIRGQTLCNYLVGTEIRVVYVSTDVMRGKKDASALANAWLKRVKSMDVQLSDITAFVMDSAGVNVAAMEVFQKDESVKHIFWIPCVAHIMDLILEDIGGIDWVASRISQVRLVTRFFKRHGHAREVLEAHLTKTLLLPAETRFGMNVIMMERLVALRAALTDVVADDRWRETVWSTSKIRKDAAEGLAEEVARNRRGGPHVAAQRSLEGSLEAASGDFLAQGGHGSQLLSDGVSSVHPPEEGPQQEPHRGPAETLEARPPGVICSDGGEGVSEDTVQLGSADGGRSFRGGIERKGSSTTHPSIVRPSTHDVGDGHTDEPRPHLTGMRDIMCPPPSRPSAADPATHGQAAPSTLPTRSFYNGAGMDRRAGDIGQTSAYGPTDVPAGARSIGNVDGTYHDSMRAYEEQHGRPIRAKTSDVNDTRTAIARLSRARKKGTGVSIPYHRRRLHPFFRNRDETRHMPAAADVRGGRREVTEWTKQVEVRRDEATRSSSTTTAPQPLRGVRPQAPTILMTPITSRGSVRRTEMTAEVVA</sequence>
<dbReference type="Proteomes" id="UP000265515">
    <property type="component" value="Unassembled WGS sequence"/>
</dbReference>
<dbReference type="InterPro" id="IPR000477">
    <property type="entry name" value="RT_dom"/>
</dbReference>
<feature type="region of interest" description="Disordered" evidence="1">
    <location>
        <begin position="228"/>
        <end position="265"/>
    </location>
</feature>
<feature type="compositionally biased region" description="Polar residues" evidence="1">
    <location>
        <begin position="1213"/>
        <end position="1223"/>
    </location>
</feature>
<dbReference type="Pfam" id="PF04937">
    <property type="entry name" value="DUF659"/>
    <property type="match status" value="1"/>
</dbReference>
<feature type="region of interest" description="Disordered" evidence="1">
    <location>
        <begin position="1070"/>
        <end position="1093"/>
    </location>
</feature>
<feature type="region of interest" description="Disordered" evidence="1">
    <location>
        <begin position="1128"/>
        <end position="1191"/>
    </location>
</feature>
<evidence type="ECO:0000259" key="2">
    <source>
        <dbReference type="PROSITE" id="PS50878"/>
    </source>
</evidence>
<dbReference type="PANTHER" id="PTHR32166:SF123">
    <property type="entry name" value="BED-TYPE DOMAIN-CONTAINING PROTEIN"/>
    <property type="match status" value="1"/>
</dbReference>
<evidence type="ECO:0000256" key="1">
    <source>
        <dbReference type="SAM" id="MobiDB-lite"/>
    </source>
</evidence>
<dbReference type="EMBL" id="BFEA01000244">
    <property type="protein sequence ID" value="GBG76433.1"/>
    <property type="molecule type" value="Genomic_DNA"/>
</dbReference>
<feature type="compositionally biased region" description="Basic and acidic residues" evidence="1">
    <location>
        <begin position="1692"/>
        <end position="1706"/>
    </location>
</feature>
<name>A0A388L2K7_CHABU</name>